<dbReference type="RefSeq" id="WP_048073214.1">
    <property type="nucleotide sequence ID" value="NZ_CALCVY010000060.1"/>
</dbReference>
<keyword evidence="7" id="KW-1185">Reference proteome</keyword>
<evidence type="ECO:0000313" key="7">
    <source>
        <dbReference type="Proteomes" id="UP000062768"/>
    </source>
</evidence>
<dbReference type="GeneID" id="24792292"/>
<reference evidence="4" key="2">
    <citation type="submission" date="2014-09" db="EMBL/GenBank/DDBJ databases">
        <authorList>
            <person name="Bishop-Lilly K.A."/>
            <person name="Broomall S.M."/>
            <person name="Chain P.S."/>
            <person name="Chertkov O."/>
            <person name="Coyne S.R."/>
            <person name="Daligault H.E."/>
            <person name="Davenport K.W."/>
            <person name="Erkkila T."/>
            <person name="Frey K.G."/>
            <person name="Gibbons H.S."/>
            <person name="Gu W."/>
            <person name="Jaissle J."/>
            <person name="Johnson S.L."/>
            <person name="Koroleva G.I."/>
            <person name="Ladner J.T."/>
            <person name="Lo C.-C."/>
            <person name="Minogue T.D."/>
            <person name="Munk C."/>
            <person name="Palacios G.F."/>
            <person name="Redden C.L."/>
            <person name="Rosenzweig C.N."/>
            <person name="Scholz M.B."/>
            <person name="Teshima H."/>
            <person name="Xu Y."/>
        </authorList>
    </citation>
    <scope>NUCLEOTIDE SEQUENCE</scope>
    <source>
        <strain evidence="4">Mb9</strain>
    </source>
</reference>
<dbReference type="OrthoDB" id="71423at2157"/>
<dbReference type="EMBL" id="LN515531">
    <property type="protein sequence ID" value="CEA14116.1"/>
    <property type="molecule type" value="Genomic_DNA"/>
</dbReference>
<keyword evidence="1" id="KW-0175">Coiled coil</keyword>
<reference evidence="2" key="1">
    <citation type="submission" date="2013-12" db="EMBL/GenBank/DDBJ databases">
        <title>The complete genome sequence of Methanobacterium sp. BRM9.</title>
        <authorList>
            <consortium name="Pastoral Greenhouse Gas Research Consortium"/>
            <person name="Kelly W.J."/>
            <person name="Leahy S.C."/>
            <person name="Perry R."/>
            <person name="Li D."/>
            <person name="Altermann E."/>
            <person name="Lambie S.C."/>
            <person name="Attwood G.T."/>
        </authorList>
    </citation>
    <scope>NUCLEOTIDE SEQUENCE [LARGE SCALE GENOMIC DNA]</scope>
    <source>
        <strain evidence="2">BRM9</strain>
    </source>
</reference>
<sequence>MEFVKSKGVIPMSSDYLKKDKERVENKFKELKSKGEIEAIEKRLESLEDADSSINRIWAEIYRDVLDLKKKEEEHEDKD</sequence>
<dbReference type="EMBL" id="JADIIL010000038">
    <property type="protein sequence ID" value="MBF4475986.1"/>
    <property type="molecule type" value="Genomic_DNA"/>
</dbReference>
<evidence type="ECO:0000313" key="5">
    <source>
        <dbReference type="EMBL" id="MBF4475986.1"/>
    </source>
</evidence>
<protein>
    <submittedName>
        <fullName evidence="2">Uncharacterized protein</fullName>
    </submittedName>
</protein>
<evidence type="ECO:0000313" key="2">
    <source>
        <dbReference type="EMBL" id="AIS31951.1"/>
    </source>
</evidence>
<reference evidence="5" key="3">
    <citation type="submission" date="2020-10" db="EMBL/GenBank/DDBJ databases">
        <title>Dehalococcoides mccartyi of a TCE/Cr reducing biochatode.</title>
        <authorList>
            <person name="Matturro B."/>
        </authorList>
    </citation>
    <scope>NUCLEOTIDE SEQUENCE</scope>
    <source>
        <strain evidence="5">Bin2</strain>
    </source>
</reference>
<name>A0A089ZAZ6_METFO</name>
<dbReference type="EMBL" id="LN734822">
    <property type="protein sequence ID" value="CEL24845.1"/>
    <property type="molecule type" value="Genomic_DNA"/>
</dbReference>
<evidence type="ECO:0000313" key="4">
    <source>
        <dbReference type="EMBL" id="CEL24845.1"/>
    </source>
</evidence>
<organism evidence="2 6">
    <name type="scientific">Methanobacterium formicicum</name>
    <dbReference type="NCBI Taxonomy" id="2162"/>
    <lineage>
        <taxon>Archaea</taxon>
        <taxon>Methanobacteriati</taxon>
        <taxon>Methanobacteriota</taxon>
        <taxon>Methanomada group</taxon>
        <taxon>Methanobacteria</taxon>
        <taxon>Methanobacteriales</taxon>
        <taxon>Methanobacteriaceae</taxon>
        <taxon>Methanobacterium</taxon>
    </lineage>
</organism>
<dbReference type="KEGG" id="mfc:BRM9_1135"/>
<dbReference type="Proteomes" id="UP000606900">
    <property type="component" value="Unassembled WGS sequence"/>
</dbReference>
<dbReference type="PATRIC" id="fig|2162.10.peg.1264"/>
<dbReference type="AlphaFoldDB" id="A0A089ZAZ6"/>
<evidence type="ECO:0000313" key="3">
    <source>
        <dbReference type="EMBL" id="CEA14116.1"/>
    </source>
</evidence>
<proteinExistence type="predicted"/>
<dbReference type="Proteomes" id="UP000062768">
    <property type="component" value="Chromosome I"/>
</dbReference>
<evidence type="ECO:0000256" key="1">
    <source>
        <dbReference type="SAM" id="Coils"/>
    </source>
</evidence>
<dbReference type="Proteomes" id="UP000029661">
    <property type="component" value="Chromosome"/>
</dbReference>
<dbReference type="KEGG" id="mfi:DSM1535_1791"/>
<evidence type="ECO:0000313" key="6">
    <source>
        <dbReference type="Proteomes" id="UP000029661"/>
    </source>
</evidence>
<gene>
    <name evidence="2" type="ORF">BRM9_1135</name>
    <name evidence="3" type="ORF">DSM1535_1791</name>
    <name evidence="5" type="ORF">ISP06_11045</name>
    <name evidence="4" type="ORF">MB9_1207</name>
</gene>
<dbReference type="EMBL" id="CP006933">
    <property type="protein sequence ID" value="AIS31951.1"/>
    <property type="molecule type" value="Genomic_DNA"/>
</dbReference>
<accession>A0A089ZAZ6</accession>
<feature type="coiled-coil region" evidence="1">
    <location>
        <begin position="14"/>
        <end position="50"/>
    </location>
</feature>